<evidence type="ECO:0008006" key="4">
    <source>
        <dbReference type="Google" id="ProtNLM"/>
    </source>
</evidence>
<reference evidence="2 3" key="1">
    <citation type="submission" date="2022-06" db="EMBL/GenBank/DDBJ databases">
        <title>Haloarcula sp. a new haloarchaeum isolate from saline soil.</title>
        <authorList>
            <person name="Strakova D."/>
            <person name="Galisteo C."/>
            <person name="Sanchez-Porro C."/>
            <person name="Ventosa A."/>
        </authorList>
    </citation>
    <scope>NUCLEOTIDE SEQUENCE [LARGE SCALE GENOMIC DNA]</scope>
    <source>
        <strain evidence="2 3">S1CR25-12</strain>
    </source>
</reference>
<sequence>MEDSSDPQSDTVAPSYSRMQVRPRVKSNLMEIARWLDDRYEQDLRSRDAALELVTEQFITDHSDDFDNKGQRMWVYTGRYSGETKEVTLDCGKTMTVAVKDDDSTNADSQSEQTDDDGDDSDDGKLTFTLSDGPTGGEA</sequence>
<accession>A0ABU2FGP9</accession>
<dbReference type="RefSeq" id="WP_310920648.1">
    <property type="nucleotide sequence ID" value="NZ_JAMQON010000004.1"/>
</dbReference>
<protein>
    <recommendedName>
        <fullName evidence="4">50S ribosomal protein L31e</fullName>
    </recommendedName>
</protein>
<keyword evidence="3" id="KW-1185">Reference proteome</keyword>
<feature type="region of interest" description="Disordered" evidence="1">
    <location>
        <begin position="1"/>
        <end position="20"/>
    </location>
</feature>
<feature type="compositionally biased region" description="Polar residues" evidence="1">
    <location>
        <begin position="1"/>
        <end position="18"/>
    </location>
</feature>
<comment type="caution">
    <text evidence="2">The sequence shown here is derived from an EMBL/GenBank/DDBJ whole genome shotgun (WGS) entry which is preliminary data.</text>
</comment>
<evidence type="ECO:0000313" key="3">
    <source>
        <dbReference type="Proteomes" id="UP001259659"/>
    </source>
</evidence>
<gene>
    <name evidence="2" type="ORF">NDI56_15880</name>
</gene>
<proteinExistence type="predicted"/>
<feature type="region of interest" description="Disordered" evidence="1">
    <location>
        <begin position="97"/>
        <end position="139"/>
    </location>
</feature>
<evidence type="ECO:0000313" key="2">
    <source>
        <dbReference type="EMBL" id="MDS0260885.1"/>
    </source>
</evidence>
<evidence type="ECO:0000256" key="1">
    <source>
        <dbReference type="SAM" id="MobiDB-lite"/>
    </source>
</evidence>
<name>A0ABU2FGP9_9EURY</name>
<dbReference type="EMBL" id="JAMQON010000004">
    <property type="protein sequence ID" value="MDS0260885.1"/>
    <property type="molecule type" value="Genomic_DNA"/>
</dbReference>
<feature type="compositionally biased region" description="Acidic residues" evidence="1">
    <location>
        <begin position="113"/>
        <end position="122"/>
    </location>
</feature>
<dbReference type="Proteomes" id="UP001259659">
    <property type="component" value="Unassembled WGS sequence"/>
</dbReference>
<organism evidence="2 3">
    <name type="scientific">Haloarcula saliterrae</name>
    <dbReference type="NCBI Taxonomy" id="2950534"/>
    <lineage>
        <taxon>Archaea</taxon>
        <taxon>Methanobacteriati</taxon>
        <taxon>Methanobacteriota</taxon>
        <taxon>Stenosarchaea group</taxon>
        <taxon>Halobacteria</taxon>
        <taxon>Halobacteriales</taxon>
        <taxon>Haloarculaceae</taxon>
        <taxon>Haloarcula</taxon>
    </lineage>
</organism>